<organism evidence="2 3">
    <name type="scientific">Geoglobus acetivorans</name>
    <dbReference type="NCBI Taxonomy" id="565033"/>
    <lineage>
        <taxon>Archaea</taxon>
        <taxon>Methanobacteriati</taxon>
        <taxon>Methanobacteriota</taxon>
        <taxon>Archaeoglobi</taxon>
        <taxon>Archaeoglobales</taxon>
        <taxon>Archaeoglobaceae</taxon>
        <taxon>Geoglobus</taxon>
    </lineage>
</organism>
<dbReference type="InterPro" id="IPR043519">
    <property type="entry name" value="NT_sf"/>
</dbReference>
<keyword evidence="3" id="KW-1185">Reference proteome</keyword>
<dbReference type="InterPro" id="IPR002934">
    <property type="entry name" value="Polymerase_NTP_transf_dom"/>
</dbReference>
<feature type="domain" description="Polymerase nucleotidyl transferase" evidence="1">
    <location>
        <begin position="27"/>
        <end position="106"/>
    </location>
</feature>
<dbReference type="SUPFAM" id="SSF81301">
    <property type="entry name" value="Nucleotidyltransferase"/>
    <property type="match status" value="1"/>
</dbReference>
<evidence type="ECO:0000313" key="3">
    <source>
        <dbReference type="Proteomes" id="UP001492541"/>
    </source>
</evidence>
<accession>A0ABZ3H3R9</accession>
<dbReference type="EMBL" id="CP087714">
    <property type="protein sequence ID" value="XAT63861.1"/>
    <property type="molecule type" value="Genomic_DNA"/>
</dbReference>
<gene>
    <name evidence="2" type="ORF">LPQ35_00400</name>
</gene>
<dbReference type="GeneID" id="90448097"/>
<sequence>MNFDARIENAKEESKYFENWMHYARLISRIATEILGDARVYVFGSVVDGRHTLASDIDVLIVSSNTPERLEGRAKITGKITRKIGVFSPFEFRIVTPKEFKWYQRFVKRLVEIR</sequence>
<protein>
    <submittedName>
        <fullName evidence="2">Nucleotidyltransferase domain-containing protein</fullName>
    </submittedName>
</protein>
<dbReference type="Proteomes" id="UP001492541">
    <property type="component" value="Chromosome"/>
</dbReference>
<dbReference type="CDD" id="cd05403">
    <property type="entry name" value="NT_KNTase_like"/>
    <property type="match status" value="1"/>
</dbReference>
<name>A0ABZ3H3R9_GEOAI</name>
<dbReference type="PANTHER" id="PTHR37030:SF3">
    <property type="entry name" value="POLYMERASE NUCLEOTIDYL TRANSFERASE DOMAIN-CONTAINING PROTEIN"/>
    <property type="match status" value="1"/>
</dbReference>
<dbReference type="RefSeq" id="WP_193806761.1">
    <property type="nucleotide sequence ID" value="NZ_CP087714.1"/>
</dbReference>
<dbReference type="Gene3D" id="3.30.460.10">
    <property type="entry name" value="Beta Polymerase, domain 2"/>
    <property type="match status" value="1"/>
</dbReference>
<proteinExistence type="predicted"/>
<dbReference type="PANTHER" id="PTHR37030">
    <property type="entry name" value="NUCLEOTIDYLTRANSFERASE"/>
    <property type="match status" value="1"/>
</dbReference>
<reference evidence="2 3" key="1">
    <citation type="submission" date="2021-11" db="EMBL/GenBank/DDBJ databases">
        <title>Whole genome of Geoglobus acetivorans.</title>
        <authorList>
            <person name="Liu D."/>
        </authorList>
    </citation>
    <scope>NUCLEOTIDE SEQUENCE [LARGE SCALE GENOMIC DNA]</scope>
    <source>
        <strain evidence="2 3">SBH6</strain>
    </source>
</reference>
<dbReference type="Pfam" id="PF01909">
    <property type="entry name" value="NTP_transf_2"/>
    <property type="match status" value="1"/>
</dbReference>
<evidence type="ECO:0000259" key="1">
    <source>
        <dbReference type="Pfam" id="PF01909"/>
    </source>
</evidence>
<evidence type="ECO:0000313" key="2">
    <source>
        <dbReference type="EMBL" id="XAT63861.1"/>
    </source>
</evidence>